<dbReference type="GO" id="GO:0005543">
    <property type="term" value="F:phospholipid binding"/>
    <property type="evidence" value="ECO:0007669"/>
    <property type="project" value="TreeGrafter"/>
</dbReference>
<keyword evidence="6" id="KW-0328">Glycosyltransferase</keyword>
<dbReference type="GO" id="GO:0016020">
    <property type="term" value="C:membrane"/>
    <property type="evidence" value="ECO:0007669"/>
    <property type="project" value="GOC"/>
</dbReference>
<dbReference type="Pfam" id="PF02684">
    <property type="entry name" value="LpxB"/>
    <property type="match status" value="1"/>
</dbReference>
<evidence type="ECO:0000256" key="8">
    <source>
        <dbReference type="ARBA" id="ARBA00023098"/>
    </source>
</evidence>
<comment type="catalytic activity">
    <reaction evidence="9">
        <text>a lipid X + a UDP-2-N,3-O-bis[(3R)-3-hydroxyacyl]-alpha-D-glucosamine = a lipid A disaccharide + UDP + H(+)</text>
        <dbReference type="Rhea" id="RHEA:67828"/>
        <dbReference type="ChEBI" id="CHEBI:15378"/>
        <dbReference type="ChEBI" id="CHEBI:58223"/>
        <dbReference type="ChEBI" id="CHEBI:137748"/>
        <dbReference type="ChEBI" id="CHEBI:176338"/>
        <dbReference type="ChEBI" id="CHEBI:176343"/>
        <dbReference type="EC" id="2.4.1.182"/>
    </reaction>
</comment>
<comment type="caution">
    <text evidence="11">The sequence shown here is derived from an EMBL/GenBank/DDBJ whole genome shotgun (WGS) entry which is preliminary data.</text>
</comment>
<dbReference type="PANTHER" id="PTHR30372">
    <property type="entry name" value="LIPID-A-DISACCHARIDE SYNTHASE"/>
    <property type="match status" value="1"/>
</dbReference>
<evidence type="ECO:0000256" key="5">
    <source>
        <dbReference type="ARBA" id="ARBA00022556"/>
    </source>
</evidence>
<organism evidence="11 12">
    <name type="scientific">Helicobacter pylori</name>
    <name type="common">Campylobacter pylori</name>
    <dbReference type="NCBI Taxonomy" id="210"/>
    <lineage>
        <taxon>Bacteria</taxon>
        <taxon>Pseudomonadati</taxon>
        <taxon>Campylobacterota</taxon>
        <taxon>Epsilonproteobacteria</taxon>
        <taxon>Campylobacterales</taxon>
        <taxon>Helicobacteraceae</taxon>
        <taxon>Helicobacter</taxon>
    </lineage>
</organism>
<comment type="function">
    <text evidence="1">Condensation of UDP-2,3-diacylglucosamine and 2,3-diacylglucosamine-1-phosphate to form lipid A disaccharide, a precursor of lipid A, a phosphorylated glycolipid that anchors the lipopolysaccharide to the outer membrane of the cell.</text>
</comment>
<evidence type="ECO:0000256" key="4">
    <source>
        <dbReference type="ARBA" id="ARBA00022516"/>
    </source>
</evidence>
<sequence length="256" mass="29544">YYILPQVWAWKKWRAKSLEKYCDFLGAILPFEVGYYQKKAQYVGHPLLDEIKYYKKDIKGETLVFMPGSRKSEIAKIFPLFVKAAQILEQNEGFKRRVLVVPSFFKGLDLKALYGEDIQLFEISYDAHKSLFEAEFAFICSGTATLEAALIGTPFVLAYRAKTMDFLIARMLVNLHYIGLANIFYNALNDETPGLGESQLHPELIQHFLSVEGLLKAYEEMDRERYFKESLRLREYLASGSARKIANEMAFLLNLT</sequence>
<keyword evidence="7" id="KW-0808">Transferase</keyword>
<name>A0A2T6VEK3_HELPX</name>
<dbReference type="SUPFAM" id="SSF53756">
    <property type="entry name" value="UDP-Glycosyltransferase/glycogen phosphorylase"/>
    <property type="match status" value="1"/>
</dbReference>
<evidence type="ECO:0000256" key="1">
    <source>
        <dbReference type="ARBA" id="ARBA00002056"/>
    </source>
</evidence>
<keyword evidence="5" id="KW-0441">Lipid A biosynthesis</keyword>
<reference evidence="11 12" key="1">
    <citation type="submission" date="2018-01" db="EMBL/GenBank/DDBJ databases">
        <title>Helicobacter pylori genome-wide association study shows promise for predicting gastric cancer risk.</title>
        <authorList>
            <person name="Berthenet E."/>
            <person name="Yahara K."/>
            <person name="Thorell K."/>
            <person name="Pascoe B."/>
            <person name="Meric G."/>
            <person name="Mikhail J.M."/>
            <person name="Engstrand L."/>
            <person name="Enroth H."/>
            <person name="Burette A."/>
            <person name="Megraud F."/>
            <person name="Atherton J."/>
            <person name="Smith S."/>
            <person name="Wilkinson T.S."/>
            <person name="Hitchings M.D."/>
            <person name="Falush D."/>
            <person name="Sheppard S.K."/>
        </authorList>
    </citation>
    <scope>NUCLEOTIDE SEQUENCE [LARGE SCALE GENOMIC DNA]</scope>
    <source>
        <strain evidence="11 12">GIL237</strain>
    </source>
</reference>
<gene>
    <name evidence="11" type="primary">lpxB</name>
    <name evidence="11" type="ORF">C2R72_05555</name>
</gene>
<dbReference type="GO" id="GO:0009245">
    <property type="term" value="P:lipid A biosynthetic process"/>
    <property type="evidence" value="ECO:0007669"/>
    <property type="project" value="UniProtKB-UniRule"/>
</dbReference>
<dbReference type="GO" id="GO:0008915">
    <property type="term" value="F:lipid-A-disaccharide synthase activity"/>
    <property type="evidence" value="ECO:0007669"/>
    <property type="project" value="UniProtKB-UniRule"/>
</dbReference>
<evidence type="ECO:0000256" key="6">
    <source>
        <dbReference type="ARBA" id="ARBA00022676"/>
    </source>
</evidence>
<keyword evidence="4" id="KW-0444">Lipid biosynthesis</keyword>
<dbReference type="InterPro" id="IPR003835">
    <property type="entry name" value="Glyco_trans_19"/>
</dbReference>
<dbReference type="Proteomes" id="UP000244700">
    <property type="component" value="Unassembled WGS sequence"/>
</dbReference>
<dbReference type="EC" id="2.4.1.182" evidence="2 10"/>
<evidence type="ECO:0000313" key="11">
    <source>
        <dbReference type="EMBL" id="PUD76301.1"/>
    </source>
</evidence>
<evidence type="ECO:0000256" key="3">
    <source>
        <dbReference type="ARBA" id="ARBA00020902"/>
    </source>
</evidence>
<dbReference type="AlphaFoldDB" id="A0A2T6VEK3"/>
<feature type="non-terminal residue" evidence="11">
    <location>
        <position position="1"/>
    </location>
</feature>
<dbReference type="NCBIfam" id="TIGR00215">
    <property type="entry name" value="lpxB"/>
    <property type="match status" value="1"/>
</dbReference>
<evidence type="ECO:0000313" key="12">
    <source>
        <dbReference type="Proteomes" id="UP000244700"/>
    </source>
</evidence>
<evidence type="ECO:0000256" key="9">
    <source>
        <dbReference type="ARBA" id="ARBA00048975"/>
    </source>
</evidence>
<evidence type="ECO:0000256" key="10">
    <source>
        <dbReference type="NCBIfam" id="TIGR00215"/>
    </source>
</evidence>
<evidence type="ECO:0000256" key="7">
    <source>
        <dbReference type="ARBA" id="ARBA00022679"/>
    </source>
</evidence>
<accession>A0A2T6VEK3</accession>
<evidence type="ECO:0000256" key="2">
    <source>
        <dbReference type="ARBA" id="ARBA00012687"/>
    </source>
</evidence>
<dbReference type="PANTHER" id="PTHR30372:SF4">
    <property type="entry name" value="LIPID-A-DISACCHARIDE SYNTHASE, MITOCHONDRIAL-RELATED"/>
    <property type="match status" value="1"/>
</dbReference>
<dbReference type="EMBL" id="QBQT01000333">
    <property type="protein sequence ID" value="PUD76301.1"/>
    <property type="molecule type" value="Genomic_DNA"/>
</dbReference>
<keyword evidence="8" id="KW-0443">Lipid metabolism</keyword>
<protein>
    <recommendedName>
        <fullName evidence="3 10">Lipid-A-disaccharide synthase</fullName>
        <ecNumber evidence="2 10">2.4.1.182</ecNumber>
    </recommendedName>
</protein>
<proteinExistence type="predicted"/>